<accession>A0ABR3LAB2</accession>
<comment type="caution">
    <text evidence="1">The sequence shown here is derived from an EMBL/GenBank/DDBJ whole genome shotgun (WGS) entry which is preliminary data.</text>
</comment>
<reference evidence="1 2" key="1">
    <citation type="submission" date="2023-09" db="EMBL/GenBank/DDBJ databases">
        <authorList>
            <person name="Wang M."/>
        </authorList>
    </citation>
    <scope>NUCLEOTIDE SEQUENCE [LARGE SCALE GENOMIC DNA]</scope>
    <source>
        <strain evidence="1">GT-2023</strain>
        <tissue evidence="1">Liver</tissue>
    </source>
</reference>
<dbReference type="Proteomes" id="UP001558613">
    <property type="component" value="Unassembled WGS sequence"/>
</dbReference>
<dbReference type="EMBL" id="JAYMGO010000023">
    <property type="protein sequence ID" value="KAL1249763.1"/>
    <property type="molecule type" value="Genomic_DNA"/>
</dbReference>
<organism evidence="1 2">
    <name type="scientific">Cirrhinus molitorella</name>
    <name type="common">mud carp</name>
    <dbReference type="NCBI Taxonomy" id="172907"/>
    <lineage>
        <taxon>Eukaryota</taxon>
        <taxon>Metazoa</taxon>
        <taxon>Chordata</taxon>
        <taxon>Craniata</taxon>
        <taxon>Vertebrata</taxon>
        <taxon>Euteleostomi</taxon>
        <taxon>Actinopterygii</taxon>
        <taxon>Neopterygii</taxon>
        <taxon>Teleostei</taxon>
        <taxon>Ostariophysi</taxon>
        <taxon>Cypriniformes</taxon>
        <taxon>Cyprinidae</taxon>
        <taxon>Labeoninae</taxon>
        <taxon>Labeonini</taxon>
        <taxon>Cirrhinus</taxon>
    </lineage>
</organism>
<keyword evidence="2" id="KW-1185">Reference proteome</keyword>
<proteinExistence type="predicted"/>
<sequence length="74" mass="8132">MHARDLRVNEFCVRVSVAAFEGGGARGVAWRRRALNAFARVAAETEGRHSARAALTSAREFPRLGDICPIDDYS</sequence>
<protein>
    <submittedName>
        <fullName evidence="1">Uncharacterized protein</fullName>
    </submittedName>
</protein>
<evidence type="ECO:0000313" key="1">
    <source>
        <dbReference type="EMBL" id="KAL1249763.1"/>
    </source>
</evidence>
<evidence type="ECO:0000313" key="2">
    <source>
        <dbReference type="Proteomes" id="UP001558613"/>
    </source>
</evidence>
<gene>
    <name evidence="1" type="ORF">QQF64_020768</name>
</gene>
<name>A0ABR3LAB2_9TELE</name>